<dbReference type="EMBL" id="JBHSQI010000004">
    <property type="protein sequence ID" value="MFC6153790.1"/>
    <property type="molecule type" value="Genomic_DNA"/>
</dbReference>
<keyword evidence="1" id="KW-0732">Signal</keyword>
<evidence type="ECO:0008006" key="4">
    <source>
        <dbReference type="Google" id="ProtNLM"/>
    </source>
</evidence>
<proteinExistence type="predicted"/>
<feature type="chain" id="PRO_5046046490" description="Mce-associated membrane protein" evidence="1">
    <location>
        <begin position="27"/>
        <end position="210"/>
    </location>
</feature>
<protein>
    <recommendedName>
        <fullName evidence="4">Mce-associated membrane protein</fullName>
    </recommendedName>
</protein>
<evidence type="ECO:0000313" key="3">
    <source>
        <dbReference type="Proteomes" id="UP001596098"/>
    </source>
</evidence>
<dbReference type="RefSeq" id="WP_128219932.1">
    <property type="nucleotide sequence ID" value="NZ_CP034929.1"/>
</dbReference>
<comment type="caution">
    <text evidence="2">The sequence shown here is derived from an EMBL/GenBank/DDBJ whole genome shotgun (WGS) entry which is preliminary data.</text>
</comment>
<organism evidence="2 3">
    <name type="scientific">Nocardioides yefusunii</name>
    <dbReference type="NCBI Taxonomy" id="2500546"/>
    <lineage>
        <taxon>Bacteria</taxon>
        <taxon>Bacillati</taxon>
        <taxon>Actinomycetota</taxon>
        <taxon>Actinomycetes</taxon>
        <taxon>Propionibacteriales</taxon>
        <taxon>Nocardioidaceae</taxon>
        <taxon>Nocardioides</taxon>
    </lineage>
</organism>
<gene>
    <name evidence="2" type="ORF">ACFPWU_08960</name>
</gene>
<keyword evidence="3" id="KW-1185">Reference proteome</keyword>
<evidence type="ECO:0000313" key="2">
    <source>
        <dbReference type="EMBL" id="MFC6153790.1"/>
    </source>
</evidence>
<feature type="signal peptide" evidence="1">
    <location>
        <begin position="1"/>
        <end position="26"/>
    </location>
</feature>
<sequence length="210" mass="21840">MPRNVSRRRRCALVTSFLALVPVTVAAVAGCSAGSEPRVGEVSTSSLAAPTQATEPVDVALQVRVGKLEGYLPAARQESVVAEVGAVADGWIEQAWVAGPWPRTVSDVWGAFTPEAARSAEADASATSAAGHAERVSAVRVARRDVTVDLLAQQGSPLGATARVALSFDVTPTTVDDGSTRKVALRGRVMLTPTAGGWKIFGHDLVRGGW</sequence>
<reference evidence="3" key="1">
    <citation type="journal article" date="2019" name="Int. J. Syst. Evol. Microbiol.">
        <title>The Global Catalogue of Microorganisms (GCM) 10K type strain sequencing project: providing services to taxonomists for standard genome sequencing and annotation.</title>
        <authorList>
            <consortium name="The Broad Institute Genomics Platform"/>
            <consortium name="The Broad Institute Genome Sequencing Center for Infectious Disease"/>
            <person name="Wu L."/>
            <person name="Ma J."/>
        </authorList>
    </citation>
    <scope>NUCLEOTIDE SEQUENCE [LARGE SCALE GENOMIC DNA]</scope>
    <source>
        <strain evidence="3">DFY28</strain>
    </source>
</reference>
<name>A0ABW1QYV0_9ACTN</name>
<dbReference type="PROSITE" id="PS51257">
    <property type="entry name" value="PROKAR_LIPOPROTEIN"/>
    <property type="match status" value="1"/>
</dbReference>
<accession>A0ABW1QYV0</accession>
<dbReference type="Proteomes" id="UP001596098">
    <property type="component" value="Unassembled WGS sequence"/>
</dbReference>
<evidence type="ECO:0000256" key="1">
    <source>
        <dbReference type="SAM" id="SignalP"/>
    </source>
</evidence>